<feature type="region of interest" description="Disordered" evidence="1">
    <location>
        <begin position="272"/>
        <end position="369"/>
    </location>
</feature>
<reference evidence="2" key="1">
    <citation type="submission" date="2020-02" db="EMBL/GenBank/DDBJ databases">
        <authorList>
            <person name="Meier V. D."/>
        </authorList>
    </citation>
    <scope>NUCLEOTIDE SEQUENCE</scope>
    <source>
        <strain evidence="2">AVDCRST_MAG69</strain>
    </source>
</reference>
<feature type="compositionally biased region" description="Basic residues" evidence="1">
    <location>
        <begin position="65"/>
        <end position="74"/>
    </location>
</feature>
<feature type="region of interest" description="Disordered" evidence="1">
    <location>
        <begin position="185"/>
        <end position="256"/>
    </location>
</feature>
<dbReference type="EMBL" id="CADCVP010000273">
    <property type="protein sequence ID" value="CAA9511982.1"/>
    <property type="molecule type" value="Genomic_DNA"/>
</dbReference>
<organism evidence="2">
    <name type="scientific">uncultured Solirubrobacteraceae bacterium</name>
    <dbReference type="NCBI Taxonomy" id="1162706"/>
    <lineage>
        <taxon>Bacteria</taxon>
        <taxon>Bacillati</taxon>
        <taxon>Actinomycetota</taxon>
        <taxon>Thermoleophilia</taxon>
        <taxon>Solirubrobacterales</taxon>
        <taxon>Solirubrobacteraceae</taxon>
        <taxon>environmental samples</taxon>
    </lineage>
</organism>
<feature type="compositionally biased region" description="Basic and acidic residues" evidence="1">
    <location>
        <begin position="75"/>
        <end position="85"/>
    </location>
</feature>
<feature type="compositionally biased region" description="Basic and acidic residues" evidence="1">
    <location>
        <begin position="28"/>
        <end position="48"/>
    </location>
</feature>
<accession>A0A6J4T3A0</accession>
<feature type="compositionally biased region" description="Basic and acidic residues" evidence="1">
    <location>
        <begin position="191"/>
        <end position="203"/>
    </location>
</feature>
<dbReference type="AlphaFoldDB" id="A0A6J4T3A0"/>
<protein>
    <submittedName>
        <fullName evidence="2">Probable low-affinity inorganic phosphate transporter</fullName>
    </submittedName>
</protein>
<feature type="compositionally biased region" description="Basic residues" evidence="1">
    <location>
        <begin position="272"/>
        <end position="291"/>
    </location>
</feature>
<feature type="non-terminal residue" evidence="2">
    <location>
        <position position="1"/>
    </location>
</feature>
<feature type="non-terminal residue" evidence="2">
    <location>
        <position position="369"/>
    </location>
</feature>
<feature type="region of interest" description="Disordered" evidence="1">
    <location>
        <begin position="114"/>
        <end position="159"/>
    </location>
</feature>
<sequence length="369" mass="41787">GQPTRPLDRGRDRAGLRLHQRVPRHRQRGGDVDLHPRDAAADRGDHGRGAQLRRRLHLARSGGDRRHRHRRRGAGHADHRLRGTDRRDRLESRHLVVRTSLLLVACADRRIDRGGARRGRNRGGVHGRSHREGRRARAHGAVAGPAGGRSGDPRRLRARRPAAAGTGLALLPARADPLRRAVLARARHQRRPEDDGHHLPGADRRRRARRRRRRPHVGGRLRRHRHRPGHLRGRHADHQDDGDAHHQDGSGAGLRGAGVGCRGHLLRLRRRLPAVHHPRHLRSDHGRRRGQARLGGQVGRRRQHRGRVGADAARRGHGRRTHLPDGRPLRRRRTWNAGRVDRDDRRAGRRLRAPDTARAGGSRPGSRRM</sequence>
<feature type="region of interest" description="Disordered" evidence="1">
    <location>
        <begin position="21"/>
        <end position="85"/>
    </location>
</feature>
<gene>
    <name evidence="2" type="ORF">AVDCRST_MAG69-2536</name>
</gene>
<feature type="compositionally biased region" description="Basic and acidic residues" evidence="1">
    <location>
        <begin position="234"/>
        <end position="248"/>
    </location>
</feature>
<proteinExistence type="predicted"/>
<evidence type="ECO:0000313" key="2">
    <source>
        <dbReference type="EMBL" id="CAA9511982.1"/>
    </source>
</evidence>
<evidence type="ECO:0000256" key="1">
    <source>
        <dbReference type="SAM" id="MobiDB-lite"/>
    </source>
</evidence>
<name>A0A6J4T3A0_9ACTN</name>
<feature type="compositionally biased region" description="Basic residues" evidence="1">
    <location>
        <begin position="204"/>
        <end position="233"/>
    </location>
</feature>
<feature type="compositionally biased region" description="Basic residues" evidence="1">
    <location>
        <begin position="116"/>
        <end position="138"/>
    </location>
</feature>